<gene>
    <name evidence="14" type="ORF">GCM10023188_16060</name>
</gene>
<evidence type="ECO:0000256" key="9">
    <source>
        <dbReference type="ARBA" id="ARBA00023588"/>
    </source>
</evidence>
<evidence type="ECO:0000256" key="12">
    <source>
        <dbReference type="ARBA" id="ARBA00025324"/>
    </source>
</evidence>
<evidence type="ECO:0000313" key="15">
    <source>
        <dbReference type="Proteomes" id="UP001500552"/>
    </source>
</evidence>
<evidence type="ECO:0000256" key="5">
    <source>
        <dbReference type="ARBA" id="ARBA00022729"/>
    </source>
</evidence>
<comment type="subcellular location">
    <subcellularLocation>
        <location evidence="1">Cell membrane</location>
        <topology evidence="1">Single-pass membrane protein</topology>
    </subcellularLocation>
</comment>
<evidence type="ECO:0000256" key="7">
    <source>
        <dbReference type="ARBA" id="ARBA00023136"/>
    </source>
</evidence>
<evidence type="ECO:0000256" key="3">
    <source>
        <dbReference type="ARBA" id="ARBA00022679"/>
    </source>
</evidence>
<proteinExistence type="inferred from homology"/>
<keyword evidence="6 13" id="KW-1133">Transmembrane helix</keyword>
<dbReference type="RefSeq" id="WP_345158151.1">
    <property type="nucleotide sequence ID" value="NZ_BAABHC010000005.1"/>
</dbReference>
<feature type="transmembrane region" description="Helical" evidence="13">
    <location>
        <begin position="129"/>
        <end position="146"/>
    </location>
</feature>
<evidence type="ECO:0000256" key="8">
    <source>
        <dbReference type="ARBA" id="ARBA00023315"/>
    </source>
</evidence>
<keyword evidence="8" id="KW-0012">Acyltransferase</keyword>
<dbReference type="EMBL" id="BAABHC010000005">
    <property type="protein sequence ID" value="GAA4429978.1"/>
    <property type="molecule type" value="Genomic_DNA"/>
</dbReference>
<keyword evidence="5" id="KW-0732">Signal</keyword>
<evidence type="ECO:0000256" key="6">
    <source>
        <dbReference type="ARBA" id="ARBA00022989"/>
    </source>
</evidence>
<evidence type="ECO:0000256" key="10">
    <source>
        <dbReference type="ARBA" id="ARBA00023603"/>
    </source>
</evidence>
<organism evidence="14 15">
    <name type="scientific">Pontibacter saemangeumensis</name>
    <dbReference type="NCBI Taxonomy" id="1084525"/>
    <lineage>
        <taxon>Bacteria</taxon>
        <taxon>Pseudomonadati</taxon>
        <taxon>Bacteroidota</taxon>
        <taxon>Cytophagia</taxon>
        <taxon>Cytophagales</taxon>
        <taxon>Hymenobacteraceae</taxon>
        <taxon>Pontibacter</taxon>
    </lineage>
</organism>
<evidence type="ECO:0000256" key="11">
    <source>
        <dbReference type="ARBA" id="ARBA00023667"/>
    </source>
</evidence>
<keyword evidence="7 13" id="KW-0472">Membrane</keyword>
<feature type="transmembrane region" description="Helical" evidence="13">
    <location>
        <begin position="48"/>
        <end position="65"/>
    </location>
</feature>
<evidence type="ECO:0000313" key="14">
    <source>
        <dbReference type="EMBL" id="GAA4429978.1"/>
    </source>
</evidence>
<evidence type="ECO:0000256" key="2">
    <source>
        <dbReference type="ARBA" id="ARBA00022475"/>
    </source>
</evidence>
<protein>
    <recommendedName>
        <fullName evidence="11">Glycosyl-4,4'-diaponeurosporenoate acyltransferase</fullName>
    </recommendedName>
</protein>
<evidence type="ECO:0000256" key="4">
    <source>
        <dbReference type="ARBA" id="ARBA00022692"/>
    </source>
</evidence>
<dbReference type="InterPro" id="IPR044021">
    <property type="entry name" value="CrtO"/>
</dbReference>
<name>A0ABP8LHR9_9BACT</name>
<comment type="caution">
    <text evidence="14">The sequence shown here is derived from an EMBL/GenBank/DDBJ whole genome shotgun (WGS) entry which is preliminary data.</text>
</comment>
<keyword evidence="2" id="KW-1003">Cell membrane</keyword>
<sequence>MGTRGTQAKKQKRAAGWYNAIPNLLWSVLAFVPIYIFCYTLLDRKLLYAFLAFSIFTLFLPKAFFRHIQLGKTVAIYKQAGVPFISRFTQNGQIINRLLRKQYPRHRVVSGSRLSVNRRVQQTYAYEKFHFMLFSFFSLVFIYALIKDYIGWALLLLLTNMIYNVYPCLLQQYIRVRLIPFLKSNNG</sequence>
<feature type="transmembrane region" description="Helical" evidence="13">
    <location>
        <begin position="21"/>
        <end position="42"/>
    </location>
</feature>
<keyword evidence="4 13" id="KW-0812">Transmembrane</keyword>
<accession>A0ABP8LHR9</accession>
<comment type="pathway">
    <text evidence="9">Carotenoid biosynthesis; staphyloxanthin biosynthesis; staphyloxanthin from farnesyl diphosphate: step 5/5.</text>
</comment>
<evidence type="ECO:0000256" key="13">
    <source>
        <dbReference type="SAM" id="Phobius"/>
    </source>
</evidence>
<feature type="transmembrane region" description="Helical" evidence="13">
    <location>
        <begin position="152"/>
        <end position="170"/>
    </location>
</feature>
<dbReference type="Proteomes" id="UP001500552">
    <property type="component" value="Unassembled WGS sequence"/>
</dbReference>
<comment type="function">
    <text evidence="12">Catalyzes the acylation of glycosyl-4,4'-diaponeurosporenoate, i.e. the esterification of glucose at the C6'' position with the carboxyl group of the C(15) fatty acid 12-methyltetradecanoic acid, to yield staphyloxanthin. This is the last step in the biosynthesis of this orange pigment, present in most staphylococci strains.</text>
</comment>
<reference evidence="15" key="1">
    <citation type="journal article" date="2019" name="Int. J. Syst. Evol. Microbiol.">
        <title>The Global Catalogue of Microorganisms (GCM) 10K type strain sequencing project: providing services to taxonomists for standard genome sequencing and annotation.</title>
        <authorList>
            <consortium name="The Broad Institute Genomics Platform"/>
            <consortium name="The Broad Institute Genome Sequencing Center for Infectious Disease"/>
            <person name="Wu L."/>
            <person name="Ma J."/>
        </authorList>
    </citation>
    <scope>NUCLEOTIDE SEQUENCE [LARGE SCALE GENOMIC DNA]</scope>
    <source>
        <strain evidence="15">JCM 17926</strain>
    </source>
</reference>
<keyword evidence="3" id="KW-0808">Transferase</keyword>
<dbReference type="Pfam" id="PF18927">
    <property type="entry name" value="CrtO"/>
    <property type="match status" value="1"/>
</dbReference>
<keyword evidence="15" id="KW-1185">Reference proteome</keyword>
<comment type="similarity">
    <text evidence="10">Belongs to the acyltransferase CrtO family.</text>
</comment>
<evidence type="ECO:0000256" key="1">
    <source>
        <dbReference type="ARBA" id="ARBA00004162"/>
    </source>
</evidence>